<organism evidence="2 3">
    <name type="scientific">Dimorphilus gyrociliatus</name>
    <dbReference type="NCBI Taxonomy" id="2664684"/>
    <lineage>
        <taxon>Eukaryota</taxon>
        <taxon>Metazoa</taxon>
        <taxon>Spiralia</taxon>
        <taxon>Lophotrochozoa</taxon>
        <taxon>Annelida</taxon>
        <taxon>Polychaeta</taxon>
        <taxon>Polychaeta incertae sedis</taxon>
        <taxon>Dinophilidae</taxon>
        <taxon>Dimorphilus</taxon>
    </lineage>
</organism>
<feature type="chain" id="PRO_5029566738" evidence="1">
    <location>
        <begin position="21"/>
        <end position="565"/>
    </location>
</feature>
<proteinExistence type="predicted"/>
<keyword evidence="3" id="KW-1185">Reference proteome</keyword>
<reference evidence="2 3" key="1">
    <citation type="submission" date="2020-08" db="EMBL/GenBank/DDBJ databases">
        <authorList>
            <person name="Hejnol A."/>
        </authorList>
    </citation>
    <scope>NUCLEOTIDE SEQUENCE [LARGE SCALE GENOMIC DNA]</scope>
</reference>
<keyword evidence="1" id="KW-0732">Signal</keyword>
<sequence length="565" mass="65282">MNRLIISYAVICFSSLWVWAKISIDVETPRNTHLTGDGQPERITVRLRTDSDPAQCFLQQTKDSTAKLFDNYVLTVRKDGIKIFYEPFLTKLSDSTQELTIDVLALRDSDIEKDEYFGINILCREWNDSSKKVGYKSIRIIRFLILVENNVNEPYFRQIVRDDEKGMHYRLCYELHEKYGRILEILKDEKSNVTVNVQLKKQFIQSIFISTLFDARANLTIKVTPPATSTLNEFNRDAEIIVQQGRNSDLAICRLLYEGTAKSQKDFTVYVEDQDGNEIYGAYSFPTILIDESDRMIITIKILLDKPKTSKMLKVIVSCTDVFDNTRNYGEVLLYIQADSPVKDAITQGDPHFGQIILDKNSSIPHRICYDVSGKSGQRIHILSDERINMSVHGTLMDDYYMHSIQIYSPHCKFDLNTKELKLENGKSIQWTLRQDYIKIIDRLYRIEIKEYEINFEYFELAGNSLKLIISRKQHSITGHYLDVIFPNIGYNYENIGGLIGRIGRNNFIFYKAVQYGNDSNYQRTVIDVNGTNVQALLTERNKNDCWLVDVKDALGSIPLSAYVC</sequence>
<evidence type="ECO:0000256" key="1">
    <source>
        <dbReference type="SAM" id="SignalP"/>
    </source>
</evidence>
<evidence type="ECO:0000313" key="2">
    <source>
        <dbReference type="EMBL" id="CAD5120130.1"/>
    </source>
</evidence>
<feature type="signal peptide" evidence="1">
    <location>
        <begin position="1"/>
        <end position="20"/>
    </location>
</feature>
<dbReference type="Proteomes" id="UP000549394">
    <property type="component" value="Unassembled WGS sequence"/>
</dbReference>
<evidence type="ECO:0000313" key="3">
    <source>
        <dbReference type="Proteomes" id="UP000549394"/>
    </source>
</evidence>
<accession>A0A7I8VUX7</accession>
<comment type="caution">
    <text evidence="2">The sequence shown here is derived from an EMBL/GenBank/DDBJ whole genome shotgun (WGS) entry which is preliminary data.</text>
</comment>
<dbReference type="AlphaFoldDB" id="A0A7I8VUX7"/>
<gene>
    <name evidence="2" type="ORF">DGYR_LOCUS8263</name>
</gene>
<dbReference type="EMBL" id="CAJFCJ010000012">
    <property type="protein sequence ID" value="CAD5120130.1"/>
    <property type="molecule type" value="Genomic_DNA"/>
</dbReference>
<protein>
    <submittedName>
        <fullName evidence="2">DgyrCDS8708</fullName>
    </submittedName>
</protein>
<name>A0A7I8VUX7_9ANNE</name>